<dbReference type="OrthoDB" id="753811at2759"/>
<dbReference type="EMBL" id="JAKOGI010000291">
    <property type="protein sequence ID" value="KAJ8437597.1"/>
    <property type="molecule type" value="Genomic_DNA"/>
</dbReference>
<evidence type="ECO:0000313" key="2">
    <source>
        <dbReference type="Proteomes" id="UP001153076"/>
    </source>
</evidence>
<comment type="caution">
    <text evidence="1">The sequence shown here is derived from an EMBL/GenBank/DDBJ whole genome shotgun (WGS) entry which is preliminary data.</text>
</comment>
<keyword evidence="2" id="KW-1185">Reference proteome</keyword>
<reference evidence="1" key="1">
    <citation type="submission" date="2022-04" db="EMBL/GenBank/DDBJ databases">
        <title>Carnegiea gigantea Genome sequencing and assembly v2.</title>
        <authorList>
            <person name="Copetti D."/>
            <person name="Sanderson M.J."/>
            <person name="Burquez A."/>
            <person name="Wojciechowski M.F."/>
        </authorList>
    </citation>
    <scope>NUCLEOTIDE SEQUENCE</scope>
    <source>
        <strain evidence="1">SGP5-SGP5p</strain>
        <tissue evidence="1">Aerial part</tissue>
    </source>
</reference>
<dbReference type="PANTHER" id="PTHR33698:SF6">
    <property type="entry name" value="TRANSMEMBRANE PROTEIN"/>
    <property type="match status" value="1"/>
</dbReference>
<protein>
    <submittedName>
        <fullName evidence="1">Uncharacterized protein</fullName>
    </submittedName>
</protein>
<dbReference type="Proteomes" id="UP001153076">
    <property type="component" value="Unassembled WGS sequence"/>
</dbReference>
<evidence type="ECO:0000313" key="1">
    <source>
        <dbReference type="EMBL" id="KAJ8437597.1"/>
    </source>
</evidence>
<accession>A0A9Q1K776</accession>
<proteinExistence type="predicted"/>
<organism evidence="1 2">
    <name type="scientific">Carnegiea gigantea</name>
    <dbReference type="NCBI Taxonomy" id="171969"/>
    <lineage>
        <taxon>Eukaryota</taxon>
        <taxon>Viridiplantae</taxon>
        <taxon>Streptophyta</taxon>
        <taxon>Embryophyta</taxon>
        <taxon>Tracheophyta</taxon>
        <taxon>Spermatophyta</taxon>
        <taxon>Magnoliopsida</taxon>
        <taxon>eudicotyledons</taxon>
        <taxon>Gunneridae</taxon>
        <taxon>Pentapetalae</taxon>
        <taxon>Caryophyllales</taxon>
        <taxon>Cactineae</taxon>
        <taxon>Cactaceae</taxon>
        <taxon>Cactoideae</taxon>
        <taxon>Echinocereeae</taxon>
        <taxon>Carnegiea</taxon>
    </lineage>
</organism>
<dbReference type="AlphaFoldDB" id="A0A9Q1K776"/>
<sequence length="379" mass="42635">MSSTYLACKTLSCKIFPDVVPFTLICRGAVHKNGLVLSSSSCLPFPLKGNKDRNHRNRSILLAKFEDRDSEPKDKKDENKEDNRAMEAVLGLYSALKNNDVHGLADQVIEFFTALMGSLGENVQFIVKPTLRDGLGIGVAWKLGDVASLSILSPLTFINLIRSTANPLFISPQKWTHIPLGKGFGFHVCHEYEGKIPPDMQNVNNLSPVNERAYTNMNVEMFMEPLFNMEPLRLVSQLLLSPNKQPLRRTNPHSFFIVQKLISLFTVAIMTIPGCSKLIKELSKANKGIYSPVYGHVPFLSQALPLLKHRRFPIITVISLQCTSTLHSYKGAVGAKAEIDSTKVTEEHRICRVDMGKQRRIGHAKERSKMERKTLEFYR</sequence>
<name>A0A9Q1K776_9CARY</name>
<gene>
    <name evidence="1" type="ORF">Cgig2_005348</name>
</gene>
<dbReference type="PANTHER" id="PTHR33698">
    <property type="entry name" value="NUCLEAR TRANSPORT FACTOR 2 (NTF2)-LIKE PROTEIN"/>
    <property type="match status" value="1"/>
</dbReference>